<keyword evidence="1" id="KW-0238">DNA-binding</keyword>
<accession>A0A7J6QT51</accession>
<dbReference type="Gene3D" id="1.10.150.130">
    <property type="match status" value="1"/>
</dbReference>
<evidence type="ECO:0000313" key="3">
    <source>
        <dbReference type="Proteomes" id="UP000574390"/>
    </source>
</evidence>
<reference evidence="2 3" key="1">
    <citation type="submission" date="2020-04" db="EMBL/GenBank/DDBJ databases">
        <title>Perkinsus olseni comparative genomics.</title>
        <authorList>
            <person name="Bogema D.R."/>
        </authorList>
    </citation>
    <scope>NUCLEOTIDE SEQUENCE [LARGE SCALE GENOMIC DNA]</scope>
    <source>
        <strain evidence="2">ATCC PRA-205</strain>
    </source>
</reference>
<dbReference type="AlphaFoldDB" id="A0A7J6QT51"/>
<sequence>MTPLASQRVPNQVLTATESQASLLDAIIWLLRSPALPMEAAPSPSTAPIWIRGLLHTGLSFSDIQRRLVDTIFSSLAPSTRSSYATAINSWCTFNKELNALLNIHEGDFPASSTRVALWLSFFAHPGTATNYFAALKKAHRLLGYHGLDRNESIIAVLKALKRHRSPPHSHRPPITAEMMQRLGESMSKTSDYYCWAICVLAYQAMTRVKSELFSLKINN</sequence>
<dbReference type="EMBL" id="JABANM010027480">
    <property type="protein sequence ID" value="KAF4711242.1"/>
    <property type="molecule type" value="Genomic_DNA"/>
</dbReference>
<organism evidence="2 3">
    <name type="scientific">Perkinsus olseni</name>
    <name type="common">Perkinsus atlanticus</name>
    <dbReference type="NCBI Taxonomy" id="32597"/>
    <lineage>
        <taxon>Eukaryota</taxon>
        <taxon>Sar</taxon>
        <taxon>Alveolata</taxon>
        <taxon>Perkinsozoa</taxon>
        <taxon>Perkinsea</taxon>
        <taxon>Perkinsida</taxon>
        <taxon>Perkinsidae</taxon>
        <taxon>Perkinsus</taxon>
    </lineage>
</organism>
<protein>
    <submittedName>
        <fullName evidence="2">Uncharacterized protein</fullName>
    </submittedName>
</protein>
<name>A0A7J6QT51_PEROL</name>
<dbReference type="Proteomes" id="UP000574390">
    <property type="component" value="Unassembled WGS sequence"/>
</dbReference>
<dbReference type="GO" id="GO:0003677">
    <property type="term" value="F:DNA binding"/>
    <property type="evidence" value="ECO:0007669"/>
    <property type="project" value="UniProtKB-KW"/>
</dbReference>
<proteinExistence type="predicted"/>
<comment type="caution">
    <text evidence="2">The sequence shown here is derived from an EMBL/GenBank/DDBJ whole genome shotgun (WGS) entry which is preliminary data.</text>
</comment>
<dbReference type="SUPFAM" id="SSF47823">
    <property type="entry name" value="lambda integrase-like, N-terminal domain"/>
    <property type="match status" value="1"/>
</dbReference>
<gene>
    <name evidence="2" type="ORF">FOZ62_003183</name>
</gene>
<evidence type="ECO:0000256" key="1">
    <source>
        <dbReference type="ARBA" id="ARBA00023125"/>
    </source>
</evidence>
<evidence type="ECO:0000313" key="2">
    <source>
        <dbReference type="EMBL" id="KAF4711242.1"/>
    </source>
</evidence>
<feature type="non-terminal residue" evidence="2">
    <location>
        <position position="220"/>
    </location>
</feature>
<dbReference type="InterPro" id="IPR010998">
    <property type="entry name" value="Integrase_recombinase_N"/>
</dbReference>